<sequence length="307" mass="34626">MKNLSAQLKSGEFRVGLRFKTDQNKYLPITIQPAQRCVIKILSTIFSINYKAPTVCPDVLVNIQKNMKSLPSSSGKESIKLRSLHIILQDTKQMIEFELRSDLKDLVLRRNQKLTDWAVFLGNLGSSVKKSNQGEGIISTRQLNEEGECLNNCIVSAYEQACPLKAAARREFQNELSRSKRSGWRAYCSELESLPETDRLMKILGCEKNESIGSLKRVDGTWTTSSEECLELLLRNSTLELKVSLPQSENLQGQSDEGTTQQQTPLWRKGLRKVSGGWGVNLPESTRTSTHICEAGLRRPLYTKWCA</sequence>
<reference evidence="1 2" key="1">
    <citation type="journal article" date="2023" name="Insect Mol. Biol.">
        <title>Genome sequencing provides insights into the evolution of gene families encoding plant cell wall-degrading enzymes in longhorned beetles.</title>
        <authorList>
            <person name="Shin N.R."/>
            <person name="Okamura Y."/>
            <person name="Kirsch R."/>
            <person name="Pauchet Y."/>
        </authorList>
    </citation>
    <scope>NUCLEOTIDE SEQUENCE [LARGE SCALE GENOMIC DNA]</scope>
    <source>
        <strain evidence="1">EAD_L_NR</strain>
    </source>
</reference>
<gene>
    <name evidence="1" type="ORF">NQ315_014101</name>
</gene>
<evidence type="ECO:0000313" key="1">
    <source>
        <dbReference type="EMBL" id="KAJ8918231.1"/>
    </source>
</evidence>
<organism evidence="1 2">
    <name type="scientific">Exocentrus adspersus</name>
    <dbReference type="NCBI Taxonomy" id="1586481"/>
    <lineage>
        <taxon>Eukaryota</taxon>
        <taxon>Metazoa</taxon>
        <taxon>Ecdysozoa</taxon>
        <taxon>Arthropoda</taxon>
        <taxon>Hexapoda</taxon>
        <taxon>Insecta</taxon>
        <taxon>Pterygota</taxon>
        <taxon>Neoptera</taxon>
        <taxon>Endopterygota</taxon>
        <taxon>Coleoptera</taxon>
        <taxon>Polyphaga</taxon>
        <taxon>Cucujiformia</taxon>
        <taxon>Chrysomeloidea</taxon>
        <taxon>Cerambycidae</taxon>
        <taxon>Lamiinae</taxon>
        <taxon>Acanthocinini</taxon>
        <taxon>Exocentrus</taxon>
    </lineage>
</organism>
<dbReference type="EMBL" id="JANEYG010000027">
    <property type="protein sequence ID" value="KAJ8918231.1"/>
    <property type="molecule type" value="Genomic_DNA"/>
</dbReference>
<protein>
    <submittedName>
        <fullName evidence="1">Uncharacterized protein</fullName>
    </submittedName>
</protein>
<accession>A0AAV8VWG0</accession>
<name>A0AAV8VWG0_9CUCU</name>
<dbReference type="Proteomes" id="UP001159042">
    <property type="component" value="Unassembled WGS sequence"/>
</dbReference>
<keyword evidence="2" id="KW-1185">Reference proteome</keyword>
<dbReference type="AlphaFoldDB" id="A0AAV8VWG0"/>
<proteinExistence type="predicted"/>
<comment type="caution">
    <text evidence="1">The sequence shown here is derived from an EMBL/GenBank/DDBJ whole genome shotgun (WGS) entry which is preliminary data.</text>
</comment>
<evidence type="ECO:0000313" key="2">
    <source>
        <dbReference type="Proteomes" id="UP001159042"/>
    </source>
</evidence>